<sequence length="647" mass="72180">MTTAIGMASDQAYFDGDATKGVVDASEAQKRYGEERAKRLRADAGTQFIEASLNEKYKHFQEDPWAEETQIKDVKAMFPDNRSEMLIIGAGFGGIQYAVSMIEQAGISPKNLRIIDTAGGFGGTWYYNRYPGLMCDIESYVYLPLLEETGFIPKHRYSYGEEIRKYAEHVAEKYNFADSAVFSTKAEKLTWIEDAKEWEVELTQRIKGQPPTSITIRSTFVATVNGVLNWLKLPDLPGLLDYKGDVFHIARWNYGITGGSPDDPSLLKLQDKRVAIIGTGCSAVQAIPHLAKWSKHLYVVQRTPAAVDRRDQKPTDENEFRDTIAAKSGWQRERLRNFHQHFTTGKKPEVNLVGDQWTETVMLPISGNPEGPKSPEELPAYFQKLQELDLPRQNTVRGRVTKTVKDADTAEKLQAWYPTWCKRPAFHDEYLDAFNQKNVTLLDTNGKDPEKITENSIVIEGKDCPIDILIFATGFRAPFSGTPAEKANMAIIGRNGATMTELWSRNGPSTLHGVLDHNFPNLFLSGPWQSSTSPNFLFNVGALSKHCAYILTQAKQKAGGKAFAVAPSAEGAKDWGDQVLMRSLPMAAIIGCTPGYFNNEGELDKVPPEFQPIMARSGLWGSGIEDFIANIEAWRNEGNMQGVEVQV</sequence>
<dbReference type="InterPro" id="IPR036188">
    <property type="entry name" value="FAD/NAD-bd_sf"/>
</dbReference>
<evidence type="ECO:0000256" key="4">
    <source>
        <dbReference type="ARBA" id="ARBA00022827"/>
    </source>
</evidence>
<evidence type="ECO:0000313" key="7">
    <source>
        <dbReference type="EMBL" id="CAF9922056.1"/>
    </source>
</evidence>
<dbReference type="PANTHER" id="PTHR43098">
    <property type="entry name" value="L-ORNITHINE N(5)-MONOOXYGENASE-RELATED"/>
    <property type="match status" value="1"/>
</dbReference>
<evidence type="ECO:0000313" key="8">
    <source>
        <dbReference type="Proteomes" id="UP000664169"/>
    </source>
</evidence>
<comment type="similarity">
    <text evidence="2">Belongs to the FAD-binding monooxygenase family.</text>
</comment>
<organism evidence="7 8">
    <name type="scientific">Gomphillus americanus</name>
    <dbReference type="NCBI Taxonomy" id="1940652"/>
    <lineage>
        <taxon>Eukaryota</taxon>
        <taxon>Fungi</taxon>
        <taxon>Dikarya</taxon>
        <taxon>Ascomycota</taxon>
        <taxon>Pezizomycotina</taxon>
        <taxon>Lecanoromycetes</taxon>
        <taxon>OSLEUM clade</taxon>
        <taxon>Ostropomycetidae</taxon>
        <taxon>Ostropales</taxon>
        <taxon>Graphidaceae</taxon>
        <taxon>Gomphilloideae</taxon>
        <taxon>Gomphillus</taxon>
    </lineage>
</organism>
<comment type="caution">
    <text evidence="7">The sequence shown here is derived from an EMBL/GenBank/DDBJ whole genome shotgun (WGS) entry which is preliminary data.</text>
</comment>
<dbReference type="Proteomes" id="UP000664169">
    <property type="component" value="Unassembled WGS sequence"/>
</dbReference>
<accession>A0A8H3FJF2</accession>
<keyword evidence="6" id="KW-0560">Oxidoreductase</keyword>
<proteinExistence type="inferred from homology"/>
<dbReference type="OrthoDB" id="66881at2759"/>
<keyword evidence="8" id="KW-1185">Reference proteome</keyword>
<reference evidence="7" key="1">
    <citation type="submission" date="2021-03" db="EMBL/GenBank/DDBJ databases">
        <authorList>
            <person name="Tagirdzhanova G."/>
        </authorList>
    </citation>
    <scope>NUCLEOTIDE SEQUENCE</scope>
</reference>
<gene>
    <name evidence="7" type="ORF">GOMPHAMPRED_002478</name>
</gene>
<dbReference type="InterPro" id="IPR050775">
    <property type="entry name" value="FAD-binding_Monooxygenases"/>
</dbReference>
<keyword evidence="3" id="KW-0285">Flavoprotein</keyword>
<keyword evidence="4" id="KW-0274">FAD</keyword>
<evidence type="ECO:0000256" key="6">
    <source>
        <dbReference type="ARBA" id="ARBA00023002"/>
    </source>
</evidence>
<dbReference type="GO" id="GO:0016491">
    <property type="term" value="F:oxidoreductase activity"/>
    <property type="evidence" value="ECO:0007669"/>
    <property type="project" value="UniProtKB-KW"/>
</dbReference>
<dbReference type="EMBL" id="CAJPDQ010000017">
    <property type="protein sequence ID" value="CAF9922056.1"/>
    <property type="molecule type" value="Genomic_DNA"/>
</dbReference>
<keyword evidence="5" id="KW-0521">NADP</keyword>
<evidence type="ECO:0000256" key="2">
    <source>
        <dbReference type="ARBA" id="ARBA00010139"/>
    </source>
</evidence>
<evidence type="ECO:0000256" key="3">
    <source>
        <dbReference type="ARBA" id="ARBA00022630"/>
    </source>
</evidence>
<name>A0A8H3FJF2_9LECA</name>
<dbReference type="PANTHER" id="PTHR43098:SF2">
    <property type="entry name" value="FAD-BINDING MONOOXYGENASE AUSB-RELATED"/>
    <property type="match status" value="1"/>
</dbReference>
<evidence type="ECO:0000256" key="5">
    <source>
        <dbReference type="ARBA" id="ARBA00022857"/>
    </source>
</evidence>
<dbReference type="AlphaFoldDB" id="A0A8H3FJF2"/>
<evidence type="ECO:0000256" key="1">
    <source>
        <dbReference type="ARBA" id="ARBA00001974"/>
    </source>
</evidence>
<protein>
    <submittedName>
        <fullName evidence="7">Uncharacterized protein</fullName>
    </submittedName>
</protein>
<comment type="cofactor">
    <cofactor evidence="1">
        <name>FAD</name>
        <dbReference type="ChEBI" id="CHEBI:57692"/>
    </cofactor>
</comment>
<dbReference type="Gene3D" id="3.50.50.60">
    <property type="entry name" value="FAD/NAD(P)-binding domain"/>
    <property type="match status" value="3"/>
</dbReference>
<dbReference type="SUPFAM" id="SSF51905">
    <property type="entry name" value="FAD/NAD(P)-binding domain"/>
    <property type="match status" value="2"/>
</dbReference>